<sequence length="182" mass="20319">MLTEDMHLAAALGQRGMVVQPFLEAPAAERLELNLDSGIPLFFEVPVDNGTTVMALIGRDGEIGPLCPHGVVQRLGRNESLVRLDDESLLATATRATVVFRDAGWRGPLNLCFRKARGEWWLFEVNPRFTGGTSGRLLLGFDEVRWVLREWFGRDVIPPYSGPQGDRVVRYLTDYVDPRPVG</sequence>
<proteinExistence type="predicted"/>
<name>A0A6J7M6P8_9ZZZZ</name>
<accession>A0A6J7M6P8</accession>
<dbReference type="SUPFAM" id="SSF56059">
    <property type="entry name" value="Glutathione synthetase ATP-binding domain-like"/>
    <property type="match status" value="1"/>
</dbReference>
<dbReference type="AlphaFoldDB" id="A0A6J7M6P8"/>
<dbReference type="EMBL" id="CAFBNE010000271">
    <property type="protein sequence ID" value="CAB4976327.1"/>
    <property type="molecule type" value="Genomic_DNA"/>
</dbReference>
<organism evidence="1">
    <name type="scientific">freshwater metagenome</name>
    <dbReference type="NCBI Taxonomy" id="449393"/>
    <lineage>
        <taxon>unclassified sequences</taxon>
        <taxon>metagenomes</taxon>
        <taxon>ecological metagenomes</taxon>
    </lineage>
</organism>
<dbReference type="Gene3D" id="3.30.470.20">
    <property type="entry name" value="ATP-grasp fold, B domain"/>
    <property type="match status" value="1"/>
</dbReference>
<protein>
    <submittedName>
        <fullName evidence="1">Unannotated protein</fullName>
    </submittedName>
</protein>
<gene>
    <name evidence="1" type="ORF">UFOPK3772_03708</name>
</gene>
<evidence type="ECO:0000313" key="1">
    <source>
        <dbReference type="EMBL" id="CAB4976327.1"/>
    </source>
</evidence>
<reference evidence="1" key="1">
    <citation type="submission" date="2020-05" db="EMBL/GenBank/DDBJ databases">
        <authorList>
            <person name="Chiriac C."/>
            <person name="Salcher M."/>
            <person name="Ghai R."/>
            <person name="Kavagutti S V."/>
        </authorList>
    </citation>
    <scope>NUCLEOTIDE SEQUENCE</scope>
</reference>